<sequence>MALPQTYDPYFVHLPPDYAASDRNGVNTLFVSGLPDDVKAREIHNLFRRRPGFDSCQLKYTGRGNQVVAFATFVNHPSAIAAMHSLNVCTSSHLPSNQIQLDLSICRDAYIRGRLYGNEVNLRLGSVGNGEFFSAYQQVGCVLAIVGFRVTIFVCRDSCYKNIDKATWREFDIVLWAVDCGLSKLKVLRLILLDTLTIRLALLACLVAIPTNNRIVCHGIRETIAGLTEKVTQ</sequence>
<accession>A0AA88S6Z3</accession>
<organism evidence="3 4">
    <name type="scientific">Escallonia herrerae</name>
    <dbReference type="NCBI Taxonomy" id="1293975"/>
    <lineage>
        <taxon>Eukaryota</taxon>
        <taxon>Viridiplantae</taxon>
        <taxon>Streptophyta</taxon>
        <taxon>Embryophyta</taxon>
        <taxon>Tracheophyta</taxon>
        <taxon>Spermatophyta</taxon>
        <taxon>Magnoliopsida</taxon>
        <taxon>eudicotyledons</taxon>
        <taxon>Gunneridae</taxon>
        <taxon>Pentapetalae</taxon>
        <taxon>asterids</taxon>
        <taxon>campanulids</taxon>
        <taxon>Escalloniales</taxon>
        <taxon>Escalloniaceae</taxon>
        <taxon>Escallonia</taxon>
    </lineage>
</organism>
<dbReference type="AlphaFoldDB" id="A0AA88S6Z3"/>
<proteinExistence type="predicted"/>
<gene>
    <name evidence="3" type="ORF">RJ639_025824</name>
</gene>
<dbReference type="SMART" id="SM00360">
    <property type="entry name" value="RRM"/>
    <property type="match status" value="1"/>
</dbReference>
<dbReference type="Gene3D" id="3.30.70.330">
    <property type="match status" value="1"/>
</dbReference>
<dbReference type="GO" id="GO:0003723">
    <property type="term" value="F:RNA binding"/>
    <property type="evidence" value="ECO:0007669"/>
    <property type="project" value="UniProtKB-KW"/>
</dbReference>
<dbReference type="Proteomes" id="UP001188597">
    <property type="component" value="Unassembled WGS sequence"/>
</dbReference>
<feature type="domain" description="RRM" evidence="2">
    <location>
        <begin position="28"/>
        <end position="102"/>
    </location>
</feature>
<name>A0AA88S6Z3_9ASTE</name>
<dbReference type="InterPro" id="IPR000504">
    <property type="entry name" value="RRM_dom"/>
</dbReference>
<feature type="non-terminal residue" evidence="3">
    <location>
        <position position="1"/>
    </location>
</feature>
<dbReference type="PANTHER" id="PTHR10501">
    <property type="entry name" value="U1 SMALL NUCLEAR RIBONUCLEOPROTEIN A/U2 SMALL NUCLEAR RIBONUCLEOPROTEIN B"/>
    <property type="match status" value="1"/>
</dbReference>
<evidence type="ECO:0000259" key="2">
    <source>
        <dbReference type="SMART" id="SM00360"/>
    </source>
</evidence>
<dbReference type="InterPro" id="IPR035979">
    <property type="entry name" value="RBD_domain_sf"/>
</dbReference>
<evidence type="ECO:0000256" key="1">
    <source>
        <dbReference type="ARBA" id="ARBA00022884"/>
    </source>
</evidence>
<dbReference type="EMBL" id="JAVXUP010004287">
    <property type="protein sequence ID" value="KAK2997283.1"/>
    <property type="molecule type" value="Genomic_DNA"/>
</dbReference>
<dbReference type="InterPro" id="IPR012677">
    <property type="entry name" value="Nucleotide-bd_a/b_plait_sf"/>
</dbReference>
<keyword evidence="1" id="KW-0694">RNA-binding</keyword>
<comment type="caution">
    <text evidence="3">The sequence shown here is derived from an EMBL/GenBank/DDBJ whole genome shotgun (WGS) entry which is preliminary data.</text>
</comment>
<dbReference type="Pfam" id="PF00076">
    <property type="entry name" value="RRM_1"/>
    <property type="match status" value="1"/>
</dbReference>
<reference evidence="3" key="1">
    <citation type="submission" date="2022-12" db="EMBL/GenBank/DDBJ databases">
        <title>Draft genome assemblies for two species of Escallonia (Escalloniales).</title>
        <authorList>
            <person name="Chanderbali A."/>
            <person name="Dervinis C."/>
            <person name="Anghel I."/>
            <person name="Soltis D."/>
            <person name="Soltis P."/>
            <person name="Zapata F."/>
        </authorList>
    </citation>
    <scope>NUCLEOTIDE SEQUENCE</scope>
    <source>
        <strain evidence="3">UCBG64.0493</strain>
        <tissue evidence="3">Leaf</tissue>
    </source>
</reference>
<dbReference type="SUPFAM" id="SSF54928">
    <property type="entry name" value="RNA-binding domain, RBD"/>
    <property type="match status" value="1"/>
</dbReference>
<evidence type="ECO:0000313" key="3">
    <source>
        <dbReference type="EMBL" id="KAK2997283.1"/>
    </source>
</evidence>
<protein>
    <recommendedName>
        <fullName evidence="2">RRM domain-containing protein</fullName>
    </recommendedName>
</protein>
<evidence type="ECO:0000313" key="4">
    <source>
        <dbReference type="Proteomes" id="UP001188597"/>
    </source>
</evidence>
<keyword evidence="4" id="KW-1185">Reference proteome</keyword>